<feature type="domain" description="Alpha-L-rhamnosidase six-hairpin glycosidase" evidence="1">
    <location>
        <begin position="1"/>
        <end position="301"/>
    </location>
</feature>
<accession>A0A8J3DCE8</accession>
<evidence type="ECO:0000313" key="3">
    <source>
        <dbReference type="EMBL" id="GHC05061.1"/>
    </source>
</evidence>
<dbReference type="PANTHER" id="PTHR34987:SF6">
    <property type="entry name" value="ALPHA-L-RHAMNOSIDASE SIX-HAIRPIN GLYCOSIDASE DOMAIN-CONTAINING PROTEIN"/>
    <property type="match status" value="1"/>
</dbReference>
<evidence type="ECO:0000259" key="1">
    <source>
        <dbReference type="Pfam" id="PF17389"/>
    </source>
</evidence>
<dbReference type="Pfam" id="PF17389">
    <property type="entry name" value="Bac_rhamnosid6H"/>
    <property type="match status" value="1"/>
</dbReference>
<proteinExistence type="predicted"/>
<reference evidence="3" key="2">
    <citation type="submission" date="2020-09" db="EMBL/GenBank/DDBJ databases">
        <authorList>
            <person name="Sun Q."/>
            <person name="Kim S."/>
        </authorList>
    </citation>
    <scope>NUCLEOTIDE SEQUENCE</scope>
    <source>
        <strain evidence="3">KCTC 12870</strain>
    </source>
</reference>
<dbReference type="InterPro" id="IPR012341">
    <property type="entry name" value="6hp_glycosidase-like_sf"/>
</dbReference>
<feature type="domain" description="Alpha-L-rhamnosidase C-terminal" evidence="2">
    <location>
        <begin position="304"/>
        <end position="358"/>
    </location>
</feature>
<dbReference type="InterPro" id="IPR035398">
    <property type="entry name" value="Bac_rhamnosid_C"/>
</dbReference>
<evidence type="ECO:0008006" key="5">
    <source>
        <dbReference type="Google" id="ProtNLM"/>
    </source>
</evidence>
<dbReference type="Proteomes" id="UP000642829">
    <property type="component" value="Unassembled WGS sequence"/>
</dbReference>
<dbReference type="InterPro" id="IPR035396">
    <property type="entry name" value="Bac_rhamnosid6H"/>
</dbReference>
<evidence type="ECO:0000259" key="2">
    <source>
        <dbReference type="Pfam" id="PF17390"/>
    </source>
</evidence>
<dbReference type="AlphaFoldDB" id="A0A8J3DCE8"/>
<dbReference type="InterPro" id="IPR008928">
    <property type="entry name" value="6-hairpin_glycosidase_sf"/>
</dbReference>
<reference evidence="3" key="1">
    <citation type="journal article" date="2014" name="Int. J. Syst. Evol. Microbiol.">
        <title>Complete genome sequence of Corynebacterium casei LMG S-19264T (=DSM 44701T), isolated from a smear-ripened cheese.</title>
        <authorList>
            <consortium name="US DOE Joint Genome Institute (JGI-PGF)"/>
            <person name="Walter F."/>
            <person name="Albersmeier A."/>
            <person name="Kalinowski J."/>
            <person name="Ruckert C."/>
        </authorList>
    </citation>
    <scope>NUCLEOTIDE SEQUENCE</scope>
    <source>
        <strain evidence="3">KCTC 12870</strain>
    </source>
</reference>
<keyword evidence="4" id="KW-1185">Reference proteome</keyword>
<dbReference type="Gene3D" id="1.50.10.10">
    <property type="match status" value="1"/>
</dbReference>
<dbReference type="Pfam" id="PF17390">
    <property type="entry name" value="Bac_rhamnosid_C"/>
    <property type="match status" value="1"/>
</dbReference>
<sequence length="380" mass="42640">MHDFLIDGIKRDRLPWTGDMAMSIMANSYSFADADIIRRSLTVLGRAGISDTDINGIVDYSLWWIISEDFYQLYFDDNEHLVREWTRIKNCLELLNNRCDSEGLITLEPGAWLFIDWVDAEKMTALQILWWWAQISGSALAERMNESSLASKWRKQAASLKGVLYSKAWDAKASAWRAHPQKNSDISRHANLLAVISGLTTIDEASSIKKALLDTSIPDVGTPYMKGFECMALSGLGASDSAISQIRYYWGGMLKHGATTFWESYNSAEEDQDIYSFYERPFAKSLCHAWSSGPASILPATVMGIRPLADGWKRFTVEPNLYDLEWACASVPTPFGDIQVEISSDKITIHVPLGTTLEFDGRSYSGPTTVSESPDIRQLQ</sequence>
<dbReference type="GO" id="GO:0005975">
    <property type="term" value="P:carbohydrate metabolic process"/>
    <property type="evidence" value="ECO:0007669"/>
    <property type="project" value="InterPro"/>
</dbReference>
<organism evidence="3 4">
    <name type="scientific">Cerasicoccus arenae</name>
    <dbReference type="NCBI Taxonomy" id="424488"/>
    <lineage>
        <taxon>Bacteria</taxon>
        <taxon>Pseudomonadati</taxon>
        <taxon>Verrucomicrobiota</taxon>
        <taxon>Opitutia</taxon>
        <taxon>Puniceicoccales</taxon>
        <taxon>Cerasicoccaceae</taxon>
        <taxon>Cerasicoccus</taxon>
    </lineage>
</organism>
<protein>
    <recommendedName>
        <fullName evidence="5">Alpha-L-rhamnosidase</fullName>
    </recommendedName>
</protein>
<dbReference type="Gene3D" id="2.60.420.10">
    <property type="entry name" value="Maltose phosphorylase, domain 3"/>
    <property type="match status" value="1"/>
</dbReference>
<dbReference type="PANTHER" id="PTHR34987">
    <property type="entry name" value="C, PUTATIVE (AFU_ORTHOLOGUE AFUA_3G02880)-RELATED"/>
    <property type="match status" value="1"/>
</dbReference>
<gene>
    <name evidence="3" type="ORF">GCM10007047_22500</name>
</gene>
<dbReference type="SUPFAM" id="SSF48208">
    <property type="entry name" value="Six-hairpin glycosidases"/>
    <property type="match status" value="1"/>
</dbReference>
<comment type="caution">
    <text evidence="3">The sequence shown here is derived from an EMBL/GenBank/DDBJ whole genome shotgun (WGS) entry which is preliminary data.</text>
</comment>
<dbReference type="EMBL" id="BMXG01000013">
    <property type="protein sequence ID" value="GHC05061.1"/>
    <property type="molecule type" value="Genomic_DNA"/>
</dbReference>
<evidence type="ECO:0000313" key="4">
    <source>
        <dbReference type="Proteomes" id="UP000642829"/>
    </source>
</evidence>
<name>A0A8J3DCE8_9BACT</name>